<name>A0A411PCQ9_9GAMM</name>
<accession>A0A411PCQ9</accession>
<dbReference type="AlphaFoldDB" id="A0A411PCQ9"/>
<dbReference type="EMBL" id="CP036200">
    <property type="protein sequence ID" value="QBF81377.1"/>
    <property type="molecule type" value="Genomic_DNA"/>
</dbReference>
<dbReference type="RefSeq" id="WP_130597354.1">
    <property type="nucleotide sequence ID" value="NZ_CP036200.1"/>
</dbReference>
<sequence>MKPQAEELLKKHDKLIHSEGLTVESHTQREQGEWFIQTLMLKGYQVPFKYKRTKKYKSLAGQKVSLVYYPAVEQVAGFEVEVMQVVRIRRY</sequence>
<reference evidence="1 2" key="1">
    <citation type="submission" date="2019-02" db="EMBL/GenBank/DDBJ databases">
        <title>Shewanella sp. D4-2 isolated from Dokdo Island.</title>
        <authorList>
            <person name="Baek K."/>
        </authorList>
    </citation>
    <scope>NUCLEOTIDE SEQUENCE [LARGE SCALE GENOMIC DNA]</scope>
    <source>
        <strain evidence="1 2">D4-2</strain>
    </source>
</reference>
<keyword evidence="2" id="KW-1185">Reference proteome</keyword>
<dbReference type="Proteomes" id="UP000291106">
    <property type="component" value="Chromosome"/>
</dbReference>
<dbReference type="KEGG" id="smai:EXU30_00690"/>
<proteinExistence type="predicted"/>
<gene>
    <name evidence="1" type="ORF">EXU30_00690</name>
</gene>
<dbReference type="OrthoDB" id="5822620at2"/>
<organism evidence="1 2">
    <name type="scientific">Shewanella maritima</name>
    <dbReference type="NCBI Taxonomy" id="2520507"/>
    <lineage>
        <taxon>Bacteria</taxon>
        <taxon>Pseudomonadati</taxon>
        <taxon>Pseudomonadota</taxon>
        <taxon>Gammaproteobacteria</taxon>
        <taxon>Alteromonadales</taxon>
        <taxon>Shewanellaceae</taxon>
        <taxon>Shewanella</taxon>
    </lineage>
</organism>
<evidence type="ECO:0000313" key="1">
    <source>
        <dbReference type="EMBL" id="QBF81377.1"/>
    </source>
</evidence>
<evidence type="ECO:0000313" key="2">
    <source>
        <dbReference type="Proteomes" id="UP000291106"/>
    </source>
</evidence>
<protein>
    <submittedName>
        <fullName evidence="1">Uncharacterized protein</fullName>
    </submittedName>
</protein>